<accession>A0ABP6NTN7</accession>
<comment type="caution">
    <text evidence="2">The sequence shown here is derived from an EMBL/GenBank/DDBJ whole genome shotgun (WGS) entry which is preliminary data.</text>
</comment>
<feature type="compositionally biased region" description="Low complexity" evidence="1">
    <location>
        <begin position="7"/>
        <end position="33"/>
    </location>
</feature>
<proteinExistence type="predicted"/>
<gene>
    <name evidence="2" type="ORF">GCM10010531_05830</name>
</gene>
<evidence type="ECO:0000256" key="1">
    <source>
        <dbReference type="SAM" id="MobiDB-lite"/>
    </source>
</evidence>
<evidence type="ECO:0000313" key="3">
    <source>
        <dbReference type="Proteomes" id="UP001499924"/>
    </source>
</evidence>
<dbReference type="EMBL" id="BAAAVV010000001">
    <property type="protein sequence ID" value="GAA3157328.1"/>
    <property type="molecule type" value="Genomic_DNA"/>
</dbReference>
<feature type="compositionally biased region" description="Basic residues" evidence="1">
    <location>
        <begin position="88"/>
        <end position="99"/>
    </location>
</feature>
<organism evidence="2 3">
    <name type="scientific">Blastococcus jejuensis</name>
    <dbReference type="NCBI Taxonomy" id="351224"/>
    <lineage>
        <taxon>Bacteria</taxon>
        <taxon>Bacillati</taxon>
        <taxon>Actinomycetota</taxon>
        <taxon>Actinomycetes</taxon>
        <taxon>Geodermatophilales</taxon>
        <taxon>Geodermatophilaceae</taxon>
        <taxon>Blastococcus</taxon>
    </lineage>
</organism>
<evidence type="ECO:0008006" key="4">
    <source>
        <dbReference type="Google" id="ProtNLM"/>
    </source>
</evidence>
<keyword evidence="3" id="KW-1185">Reference proteome</keyword>
<name>A0ABP6NTN7_9ACTN</name>
<sequence>MSVGLRGAATAGTAAPTSTVPASTAVSPVTSTVRNERPGRPAEVRREPGREVAGPEGRRCDMTCSLGKRVGRYDLRKRRSVTSSHSGNTRHTRHAVSVP</sequence>
<reference evidence="3" key="1">
    <citation type="journal article" date="2019" name="Int. J. Syst. Evol. Microbiol.">
        <title>The Global Catalogue of Microorganisms (GCM) 10K type strain sequencing project: providing services to taxonomists for standard genome sequencing and annotation.</title>
        <authorList>
            <consortium name="The Broad Institute Genomics Platform"/>
            <consortium name="The Broad Institute Genome Sequencing Center for Infectious Disease"/>
            <person name="Wu L."/>
            <person name="Ma J."/>
        </authorList>
    </citation>
    <scope>NUCLEOTIDE SEQUENCE [LARGE SCALE GENOMIC DNA]</scope>
    <source>
        <strain evidence="3">JCM 15614</strain>
    </source>
</reference>
<evidence type="ECO:0000313" key="2">
    <source>
        <dbReference type="EMBL" id="GAA3157328.1"/>
    </source>
</evidence>
<feature type="region of interest" description="Disordered" evidence="1">
    <location>
        <begin position="1"/>
        <end position="58"/>
    </location>
</feature>
<protein>
    <recommendedName>
        <fullName evidence="4">Secreted protein</fullName>
    </recommendedName>
</protein>
<dbReference type="Proteomes" id="UP001499924">
    <property type="component" value="Unassembled WGS sequence"/>
</dbReference>
<feature type="region of interest" description="Disordered" evidence="1">
    <location>
        <begin position="76"/>
        <end position="99"/>
    </location>
</feature>
<feature type="compositionally biased region" description="Basic and acidic residues" evidence="1">
    <location>
        <begin position="34"/>
        <end position="50"/>
    </location>
</feature>